<comment type="caution">
    <text evidence="2">The sequence shown here is derived from an EMBL/GenBank/DDBJ whole genome shotgun (WGS) entry which is preliminary data.</text>
</comment>
<keyword evidence="1" id="KW-0732">Signal</keyword>
<evidence type="ECO:0000313" key="2">
    <source>
        <dbReference type="EMBL" id="KAJ3645733.1"/>
    </source>
</evidence>
<evidence type="ECO:0000256" key="1">
    <source>
        <dbReference type="SAM" id="SignalP"/>
    </source>
</evidence>
<evidence type="ECO:0000313" key="3">
    <source>
        <dbReference type="Proteomes" id="UP001168821"/>
    </source>
</evidence>
<proteinExistence type="predicted"/>
<evidence type="ECO:0008006" key="4">
    <source>
        <dbReference type="Google" id="ProtNLM"/>
    </source>
</evidence>
<feature type="chain" id="PRO_5041468403" description="Protein sleepless" evidence="1">
    <location>
        <begin position="20"/>
        <end position="124"/>
    </location>
</feature>
<protein>
    <recommendedName>
        <fullName evidence="4">Protein sleepless</fullName>
    </recommendedName>
</protein>
<feature type="signal peptide" evidence="1">
    <location>
        <begin position="1"/>
        <end position="19"/>
    </location>
</feature>
<keyword evidence="3" id="KW-1185">Reference proteome</keyword>
<sequence length="124" mass="14517">MKRLCSVVLLLIAFRCVLTVHWCYVCDGSSCHDSPLSNIRQDCRKVHNNKHQRYLCESRHNKDQNTTVKRCIVNNPTTITECDELNLHRETSCFYCDRELCNTGAKTIEGYLTELKSFRERTEN</sequence>
<name>A0AA38HWS1_9CUCU</name>
<dbReference type="AlphaFoldDB" id="A0AA38HWS1"/>
<dbReference type="Proteomes" id="UP001168821">
    <property type="component" value="Unassembled WGS sequence"/>
</dbReference>
<reference evidence="2" key="1">
    <citation type="journal article" date="2023" name="G3 (Bethesda)">
        <title>Whole genome assemblies of Zophobas morio and Tenebrio molitor.</title>
        <authorList>
            <person name="Kaur S."/>
            <person name="Stinson S.A."/>
            <person name="diCenzo G.C."/>
        </authorList>
    </citation>
    <scope>NUCLEOTIDE SEQUENCE</scope>
    <source>
        <strain evidence="2">QUZm001</strain>
    </source>
</reference>
<dbReference type="EMBL" id="JALNTZ010000007">
    <property type="protein sequence ID" value="KAJ3645733.1"/>
    <property type="molecule type" value="Genomic_DNA"/>
</dbReference>
<gene>
    <name evidence="2" type="ORF">Zmor_023369</name>
</gene>
<organism evidence="2 3">
    <name type="scientific">Zophobas morio</name>
    <dbReference type="NCBI Taxonomy" id="2755281"/>
    <lineage>
        <taxon>Eukaryota</taxon>
        <taxon>Metazoa</taxon>
        <taxon>Ecdysozoa</taxon>
        <taxon>Arthropoda</taxon>
        <taxon>Hexapoda</taxon>
        <taxon>Insecta</taxon>
        <taxon>Pterygota</taxon>
        <taxon>Neoptera</taxon>
        <taxon>Endopterygota</taxon>
        <taxon>Coleoptera</taxon>
        <taxon>Polyphaga</taxon>
        <taxon>Cucujiformia</taxon>
        <taxon>Tenebrionidae</taxon>
        <taxon>Zophobas</taxon>
    </lineage>
</organism>
<accession>A0AA38HWS1</accession>